<dbReference type="Proteomes" id="UP000092584">
    <property type="component" value="Unassembled WGS sequence"/>
</dbReference>
<dbReference type="InterPro" id="IPR025411">
    <property type="entry name" value="DUF4136"/>
</dbReference>
<name>A0A1B8TQJ6_9FLAO</name>
<organism evidence="3 4">
    <name type="scientific">Polaribacter vadi</name>
    <dbReference type="NCBI Taxonomy" id="1774273"/>
    <lineage>
        <taxon>Bacteria</taxon>
        <taxon>Pseudomonadati</taxon>
        <taxon>Bacteroidota</taxon>
        <taxon>Flavobacteriia</taxon>
        <taxon>Flavobacteriales</taxon>
        <taxon>Flavobacteriaceae</taxon>
    </lineage>
</organism>
<dbReference type="PROSITE" id="PS51257">
    <property type="entry name" value="PROKAR_LIPOPROTEIN"/>
    <property type="match status" value="1"/>
</dbReference>
<dbReference type="STRING" id="1774273.LPB03_15665"/>
<dbReference type="KEGG" id="pob:LPB03_15665"/>
<dbReference type="EMBL" id="LSFM01000025">
    <property type="protein sequence ID" value="OBY61835.1"/>
    <property type="molecule type" value="Genomic_DNA"/>
</dbReference>
<feature type="domain" description="DUF4136" evidence="2">
    <location>
        <begin position="23"/>
        <end position="177"/>
    </location>
</feature>
<dbReference type="AlphaFoldDB" id="A0A1B8TQJ6"/>
<reference evidence="4" key="1">
    <citation type="submission" date="2016-02" db="EMBL/GenBank/DDBJ databases">
        <authorList>
            <person name="Shin S.-K."/>
            <person name="Yi H."/>
            <person name="Kim E."/>
        </authorList>
    </citation>
    <scope>NUCLEOTIDE SEQUENCE [LARGE SCALE GENOMIC DNA]</scope>
    <source>
        <strain evidence="4">LPB0003</strain>
    </source>
</reference>
<dbReference type="RefSeq" id="WP_065320202.1">
    <property type="nucleotide sequence ID" value="NZ_CP017477.1"/>
</dbReference>
<evidence type="ECO:0000313" key="4">
    <source>
        <dbReference type="Proteomes" id="UP000092584"/>
    </source>
</evidence>
<evidence type="ECO:0000256" key="1">
    <source>
        <dbReference type="SAM" id="SignalP"/>
    </source>
</evidence>
<keyword evidence="1" id="KW-0732">Signal</keyword>
<proteinExistence type="predicted"/>
<keyword evidence="4" id="KW-1185">Reference proteome</keyword>
<comment type="caution">
    <text evidence="3">The sequence shown here is derived from an EMBL/GenBank/DDBJ whole genome shotgun (WGS) entry which is preliminary data.</text>
</comment>
<evidence type="ECO:0000313" key="3">
    <source>
        <dbReference type="EMBL" id="OBY61835.1"/>
    </source>
</evidence>
<dbReference type="Gene3D" id="3.30.160.670">
    <property type="match status" value="1"/>
</dbReference>
<sequence>MKYSKLIIVVFALVLSSCNAIKVTTDYDTQADFSNLKTFAFYKPGIDKADISDLDKKRVLRAIERELLAQGFTKSENPAMLVSFFTKSRERVNVNQNYNAGYGWRFGWNPWMMNGMNNNVNVSQFTEGTLFIDFIDKEKKELVWQGVGTGALKMDNREKKEERINLFVKEIISRFPPESNTRK</sequence>
<feature type="chain" id="PRO_5008615478" description="DUF4136 domain-containing protein" evidence="1">
    <location>
        <begin position="23"/>
        <end position="183"/>
    </location>
</feature>
<gene>
    <name evidence="3" type="ORF">LPB3_13640</name>
</gene>
<protein>
    <recommendedName>
        <fullName evidence="2">DUF4136 domain-containing protein</fullName>
    </recommendedName>
</protein>
<dbReference type="OrthoDB" id="5432251at2"/>
<dbReference type="Pfam" id="PF13590">
    <property type="entry name" value="DUF4136"/>
    <property type="match status" value="1"/>
</dbReference>
<feature type="signal peptide" evidence="1">
    <location>
        <begin position="1"/>
        <end position="22"/>
    </location>
</feature>
<evidence type="ECO:0000259" key="2">
    <source>
        <dbReference type="Pfam" id="PF13590"/>
    </source>
</evidence>
<accession>A0A1B8TQJ6</accession>